<accession>A0A810Q9Z3</accession>
<keyword evidence="3" id="KW-1185">Reference proteome</keyword>
<dbReference type="EMBL" id="AP023418">
    <property type="protein sequence ID" value="BCK82516.1"/>
    <property type="molecule type" value="Genomic_DNA"/>
</dbReference>
<evidence type="ECO:0000313" key="3">
    <source>
        <dbReference type="Proteomes" id="UP000681035"/>
    </source>
</evidence>
<reference evidence="2" key="1">
    <citation type="submission" date="2020-09" db="EMBL/GenBank/DDBJ databases">
        <title>New species isolated from human feces.</title>
        <authorList>
            <person name="Kitahara M."/>
            <person name="Shigeno Y."/>
            <person name="Shime M."/>
            <person name="Matsumoto Y."/>
            <person name="Nakamura S."/>
            <person name="Motooka D."/>
            <person name="Fukuoka S."/>
            <person name="Nishikawa H."/>
            <person name="Benno Y."/>
        </authorList>
    </citation>
    <scope>NUCLEOTIDE SEQUENCE</scope>
    <source>
        <strain evidence="2">MM50</strain>
    </source>
</reference>
<name>A0A810Q9Z3_9FIRM</name>
<proteinExistence type="predicted"/>
<evidence type="ECO:0000313" key="2">
    <source>
        <dbReference type="EMBL" id="BCK82516.1"/>
    </source>
</evidence>
<gene>
    <name evidence="2" type="ORF">MM50RIKEN_22790</name>
</gene>
<dbReference type="KEGG" id="vcop:MM50RIKEN_22790"/>
<dbReference type="AlphaFoldDB" id="A0A810Q9Z3"/>
<protein>
    <submittedName>
        <fullName evidence="2">Uncharacterized protein</fullName>
    </submittedName>
</protein>
<feature type="region of interest" description="Disordered" evidence="1">
    <location>
        <begin position="21"/>
        <end position="46"/>
    </location>
</feature>
<dbReference type="Proteomes" id="UP000681035">
    <property type="component" value="Chromosome"/>
</dbReference>
<evidence type="ECO:0000256" key="1">
    <source>
        <dbReference type="SAM" id="MobiDB-lite"/>
    </source>
</evidence>
<organism evidence="2 3">
    <name type="scientific">Vescimonas coprocola</name>
    <dbReference type="NCBI Taxonomy" id="2714355"/>
    <lineage>
        <taxon>Bacteria</taxon>
        <taxon>Bacillati</taxon>
        <taxon>Bacillota</taxon>
        <taxon>Clostridia</taxon>
        <taxon>Eubacteriales</taxon>
        <taxon>Oscillospiraceae</taxon>
        <taxon>Vescimonas</taxon>
    </lineage>
</organism>
<sequence length="69" mass="7107">MQCTTFPHGLQEKVSFLQKNAGKALTPPRQNPAARKKAPASPEGMPVRELRCQLVSVGGAGGSSGGMGS</sequence>